<evidence type="ECO:0000256" key="3">
    <source>
        <dbReference type="ARBA" id="ARBA00023163"/>
    </source>
</evidence>
<dbReference type="Gene3D" id="1.10.260.40">
    <property type="entry name" value="lambda repressor-like DNA-binding domains"/>
    <property type="match status" value="1"/>
</dbReference>
<evidence type="ECO:0000259" key="4">
    <source>
        <dbReference type="PROSITE" id="PS50932"/>
    </source>
</evidence>
<dbReference type="CDD" id="cd06279">
    <property type="entry name" value="PBP1_LacI-like"/>
    <property type="match status" value="1"/>
</dbReference>
<dbReference type="SUPFAM" id="SSF47413">
    <property type="entry name" value="lambda repressor-like DNA-binding domains"/>
    <property type="match status" value="1"/>
</dbReference>
<dbReference type="SMART" id="SM00354">
    <property type="entry name" value="HTH_LACI"/>
    <property type="match status" value="1"/>
</dbReference>
<dbReference type="Pfam" id="PF00356">
    <property type="entry name" value="LacI"/>
    <property type="match status" value="1"/>
</dbReference>
<protein>
    <submittedName>
        <fullName evidence="5">LacI family DNA-binding transcriptional regulator</fullName>
    </submittedName>
</protein>
<name>A0A4S4FQP5_9MICO</name>
<dbReference type="EMBL" id="SSSN01000009">
    <property type="protein sequence ID" value="THG32621.1"/>
    <property type="molecule type" value="Genomic_DNA"/>
</dbReference>
<dbReference type="InterPro" id="IPR000843">
    <property type="entry name" value="HTH_LacI"/>
</dbReference>
<dbReference type="Gene3D" id="3.40.50.2300">
    <property type="match status" value="2"/>
</dbReference>
<dbReference type="GO" id="GO:0003700">
    <property type="term" value="F:DNA-binding transcription factor activity"/>
    <property type="evidence" value="ECO:0007669"/>
    <property type="project" value="TreeGrafter"/>
</dbReference>
<dbReference type="PANTHER" id="PTHR30146:SF138">
    <property type="entry name" value="TRANSCRIPTIONAL REGULATORY PROTEIN"/>
    <property type="match status" value="1"/>
</dbReference>
<feature type="domain" description="HTH lacI-type" evidence="4">
    <location>
        <begin position="9"/>
        <end position="64"/>
    </location>
</feature>
<keyword evidence="1" id="KW-0805">Transcription regulation</keyword>
<comment type="caution">
    <text evidence="5">The sequence shown here is derived from an EMBL/GenBank/DDBJ whole genome shotgun (WGS) entry which is preliminary data.</text>
</comment>
<sequence>MDTDTASRPTLADVAARAGVSPSTASLAFSGTGPVSGATREKVLAAAKELHYAGPDPRARSLRRGRSGIVGVVIDERVSEAFRDPVNIAMLDGVAEAIGEIDAAMLLLTGTTGSDTPVSLETAPLDAVVLFGCSPTLERSVALLTQRGIPAVVIEGDAGDDVPEIALDNREATRLGAEHLRELGHERVAIVALPLEPSRARGPLTAARVDASTVETAIERARGAWDVFPDARGVVTAASYVEEGVIAGRELLGDGGGGDRPTAIIAQSDLLAAGVIRAAEELGLTVPGDVSVVGFDGVAVDGLDYDLTTLSQPSQAKGRAAGDAVVRMLAGERPESVRFTSTFHRGGTTAPPRA</sequence>
<evidence type="ECO:0000313" key="6">
    <source>
        <dbReference type="Proteomes" id="UP000307380"/>
    </source>
</evidence>
<dbReference type="AlphaFoldDB" id="A0A4S4FQP5"/>
<proteinExistence type="predicted"/>
<evidence type="ECO:0000313" key="5">
    <source>
        <dbReference type="EMBL" id="THG32621.1"/>
    </source>
</evidence>
<keyword evidence="6" id="KW-1185">Reference proteome</keyword>
<dbReference type="CDD" id="cd01392">
    <property type="entry name" value="HTH_LacI"/>
    <property type="match status" value="1"/>
</dbReference>
<keyword evidence="2 5" id="KW-0238">DNA-binding</keyword>
<dbReference type="Proteomes" id="UP000307380">
    <property type="component" value="Unassembled WGS sequence"/>
</dbReference>
<evidence type="ECO:0000256" key="1">
    <source>
        <dbReference type="ARBA" id="ARBA00023015"/>
    </source>
</evidence>
<dbReference type="InterPro" id="IPR028082">
    <property type="entry name" value="Peripla_BP_I"/>
</dbReference>
<evidence type="ECO:0000256" key="2">
    <source>
        <dbReference type="ARBA" id="ARBA00023125"/>
    </source>
</evidence>
<organism evidence="5 6">
    <name type="scientific">Orlajensenia flava</name>
    <dbReference type="NCBI Taxonomy" id="2565934"/>
    <lineage>
        <taxon>Bacteria</taxon>
        <taxon>Bacillati</taxon>
        <taxon>Actinomycetota</taxon>
        <taxon>Actinomycetes</taxon>
        <taxon>Micrococcales</taxon>
        <taxon>Microbacteriaceae</taxon>
        <taxon>Orlajensenia</taxon>
    </lineage>
</organism>
<dbReference type="OrthoDB" id="5171752at2"/>
<dbReference type="InterPro" id="IPR046335">
    <property type="entry name" value="LacI/GalR-like_sensor"/>
</dbReference>
<dbReference type="PANTHER" id="PTHR30146">
    <property type="entry name" value="LACI-RELATED TRANSCRIPTIONAL REPRESSOR"/>
    <property type="match status" value="1"/>
</dbReference>
<gene>
    <name evidence="5" type="ORF">E6C70_12820</name>
</gene>
<dbReference type="SUPFAM" id="SSF53822">
    <property type="entry name" value="Periplasmic binding protein-like I"/>
    <property type="match status" value="1"/>
</dbReference>
<dbReference type="RefSeq" id="WP_136424924.1">
    <property type="nucleotide sequence ID" value="NZ_SSSN01000009.1"/>
</dbReference>
<reference evidence="5 6" key="1">
    <citation type="submission" date="2019-04" db="EMBL/GenBank/DDBJ databases">
        <authorList>
            <person name="Jiang L."/>
        </authorList>
    </citation>
    <scope>NUCLEOTIDE SEQUENCE [LARGE SCALE GENOMIC DNA]</scope>
    <source>
        <strain evidence="5 6">YIM 131861</strain>
    </source>
</reference>
<dbReference type="InterPro" id="IPR010982">
    <property type="entry name" value="Lambda_DNA-bd_dom_sf"/>
</dbReference>
<dbReference type="GO" id="GO:0000976">
    <property type="term" value="F:transcription cis-regulatory region binding"/>
    <property type="evidence" value="ECO:0007669"/>
    <property type="project" value="TreeGrafter"/>
</dbReference>
<dbReference type="Pfam" id="PF13377">
    <property type="entry name" value="Peripla_BP_3"/>
    <property type="match status" value="1"/>
</dbReference>
<accession>A0A4S4FQP5</accession>
<dbReference type="PROSITE" id="PS50932">
    <property type="entry name" value="HTH_LACI_2"/>
    <property type="match status" value="1"/>
</dbReference>
<keyword evidence="3" id="KW-0804">Transcription</keyword>